<sequence length="103" mass="11437">MSSSRVPEDSSHQSQRTHIQFKPTTPGYFSPALQLALQASPFIPTQKLPRFNHLSRFHIPPSLCLYEEACNHGPGEPYLAAPKAAPFTQVRISRSLPPAAETR</sequence>
<accession>A0A420MK93</accession>
<organism evidence="2 3">
    <name type="scientific">Fusarium oxysporum</name>
    <name type="common">Fusarium vascular wilt</name>
    <dbReference type="NCBI Taxonomy" id="5507"/>
    <lineage>
        <taxon>Eukaryota</taxon>
        <taxon>Fungi</taxon>
        <taxon>Dikarya</taxon>
        <taxon>Ascomycota</taxon>
        <taxon>Pezizomycotina</taxon>
        <taxon>Sordariomycetes</taxon>
        <taxon>Hypocreomycetidae</taxon>
        <taxon>Hypocreales</taxon>
        <taxon>Nectriaceae</taxon>
        <taxon>Fusarium</taxon>
        <taxon>Fusarium oxysporum species complex</taxon>
    </lineage>
</organism>
<evidence type="ECO:0000313" key="3">
    <source>
        <dbReference type="Proteomes" id="UP000285084"/>
    </source>
</evidence>
<dbReference type="AlphaFoldDB" id="A0A420MK93"/>
<feature type="compositionally biased region" description="Basic and acidic residues" evidence="1">
    <location>
        <begin position="1"/>
        <end position="11"/>
    </location>
</feature>
<dbReference type="Proteomes" id="UP000285084">
    <property type="component" value="Unassembled WGS sequence"/>
</dbReference>
<evidence type="ECO:0000256" key="1">
    <source>
        <dbReference type="SAM" id="MobiDB-lite"/>
    </source>
</evidence>
<name>A0A420MK93_FUSOX</name>
<gene>
    <name evidence="2" type="ORF">BFJ69_g13637</name>
</gene>
<dbReference type="EMBL" id="MRCX01000189">
    <property type="protein sequence ID" value="RKK68393.1"/>
    <property type="molecule type" value="Genomic_DNA"/>
</dbReference>
<dbReference type="VEuPathDB" id="FungiDB:FOMG_15695"/>
<protein>
    <submittedName>
        <fullName evidence="2">Uncharacterized protein</fullName>
    </submittedName>
</protein>
<comment type="caution">
    <text evidence="2">The sequence shown here is derived from an EMBL/GenBank/DDBJ whole genome shotgun (WGS) entry which is preliminary data.</text>
</comment>
<dbReference type="VEuPathDB" id="FungiDB:FOXG_08797"/>
<proteinExistence type="predicted"/>
<evidence type="ECO:0000313" key="2">
    <source>
        <dbReference type="EMBL" id="RKK68393.1"/>
    </source>
</evidence>
<reference evidence="2 3" key="1">
    <citation type="journal article" date="2018" name="Sci. Rep.">
        <title>Characterisation of pathogen-specific regions and novel effector candidates in Fusarium oxysporum f. sp. cepae.</title>
        <authorList>
            <person name="Armitage A.D."/>
            <person name="Taylor A."/>
            <person name="Sobczyk M.K."/>
            <person name="Baxter L."/>
            <person name="Greenfield B.P."/>
            <person name="Bates H.J."/>
            <person name="Wilson F."/>
            <person name="Jackson A.C."/>
            <person name="Ott S."/>
            <person name="Harrison R.J."/>
            <person name="Clarkson J.P."/>
        </authorList>
    </citation>
    <scope>NUCLEOTIDE SEQUENCE [LARGE SCALE GENOMIC DNA]</scope>
    <source>
        <strain evidence="2 3">Fo_A13</strain>
    </source>
</reference>
<feature type="region of interest" description="Disordered" evidence="1">
    <location>
        <begin position="1"/>
        <end position="25"/>
    </location>
</feature>